<gene>
    <name evidence="1" type="ORF">FH603_2848</name>
</gene>
<keyword evidence="2" id="KW-1185">Reference proteome</keyword>
<evidence type="ECO:0000313" key="1">
    <source>
        <dbReference type="EMBL" id="MBC3792337.1"/>
    </source>
</evidence>
<organism evidence="1 2">
    <name type="scientific">Spirosoma utsteinense</name>
    <dbReference type="NCBI Taxonomy" id="2585773"/>
    <lineage>
        <taxon>Bacteria</taxon>
        <taxon>Pseudomonadati</taxon>
        <taxon>Bacteroidota</taxon>
        <taxon>Cytophagia</taxon>
        <taxon>Cytophagales</taxon>
        <taxon>Cytophagaceae</taxon>
        <taxon>Spirosoma</taxon>
    </lineage>
</organism>
<name>A0ABR6W6X2_9BACT</name>
<reference evidence="1 2" key="1">
    <citation type="submission" date="2019-06" db="EMBL/GenBank/DDBJ databases">
        <title>Spirosoma utsteinense sp. nov. isolated from Antarctic ice-free soils.</title>
        <authorList>
            <person name="Tahon G."/>
        </authorList>
    </citation>
    <scope>NUCLEOTIDE SEQUENCE [LARGE SCALE GENOMIC DNA]</scope>
    <source>
        <strain evidence="1 2">LMG 31447</strain>
    </source>
</reference>
<comment type="caution">
    <text evidence="1">The sequence shown here is derived from an EMBL/GenBank/DDBJ whole genome shotgun (WGS) entry which is preliminary data.</text>
</comment>
<protein>
    <submittedName>
        <fullName evidence="1">Uncharacterized protein</fullName>
    </submittedName>
</protein>
<proteinExistence type="predicted"/>
<sequence length="84" mass="9645">MTPKVDFPDESTSIISPETDAFCQITLISIRTSIPLTLQAQRAAKPNHRLRRCYWETVTRKEKIVDSHRFKLSATFKHSAINSN</sequence>
<evidence type="ECO:0000313" key="2">
    <source>
        <dbReference type="Proteomes" id="UP000700732"/>
    </source>
</evidence>
<accession>A0ABR6W6X2</accession>
<dbReference type="Proteomes" id="UP000700732">
    <property type="component" value="Unassembled WGS sequence"/>
</dbReference>
<dbReference type="EMBL" id="VFIA01000015">
    <property type="protein sequence ID" value="MBC3792337.1"/>
    <property type="molecule type" value="Genomic_DNA"/>
</dbReference>